<keyword evidence="8" id="KW-0689">Ribosomal protein</keyword>
<reference evidence="13" key="1">
    <citation type="submission" date="2024-03" db="EMBL/GenBank/DDBJ databases">
        <title>WGS assembly of Saponaria officinalis var. Norfolk2.</title>
        <authorList>
            <person name="Jenkins J."/>
            <person name="Shu S."/>
            <person name="Grimwood J."/>
            <person name="Barry K."/>
            <person name="Goodstein D."/>
            <person name="Schmutz J."/>
            <person name="Leebens-Mack J."/>
            <person name="Osbourn A."/>
        </authorList>
    </citation>
    <scope>NUCLEOTIDE SEQUENCE [LARGE SCALE GENOMIC DNA]</scope>
    <source>
        <strain evidence="13">JIC</strain>
    </source>
</reference>
<dbReference type="InterPro" id="IPR000271">
    <property type="entry name" value="Ribosomal_bL34"/>
</dbReference>
<evidence type="ECO:0000256" key="9">
    <source>
        <dbReference type="ARBA" id="ARBA00023274"/>
    </source>
</evidence>
<keyword evidence="5" id="KW-0699">rRNA-binding</keyword>
<dbReference type="GO" id="GO:0009507">
    <property type="term" value="C:chloroplast"/>
    <property type="evidence" value="ECO:0007669"/>
    <property type="project" value="UniProtKB-SubCell"/>
</dbReference>
<evidence type="ECO:0000256" key="11">
    <source>
        <dbReference type="ARBA" id="ARBA00082786"/>
    </source>
</evidence>
<evidence type="ECO:0000256" key="3">
    <source>
        <dbReference type="ARBA" id="ARBA00022528"/>
    </source>
</evidence>
<dbReference type="PANTHER" id="PTHR14503:SF4">
    <property type="entry name" value="LARGE RIBOSOMAL SUBUNIT PROTEIN BL34M"/>
    <property type="match status" value="1"/>
</dbReference>
<keyword evidence="3" id="KW-0150">Chloroplast</keyword>
<keyword evidence="14" id="KW-1185">Reference proteome</keyword>
<dbReference type="PANTHER" id="PTHR14503">
    <property type="entry name" value="MITOCHONDRIAL RIBOSOMAL PROTEIN 34 FAMILY MEMBER"/>
    <property type="match status" value="1"/>
</dbReference>
<evidence type="ECO:0000256" key="7">
    <source>
        <dbReference type="ARBA" id="ARBA00022946"/>
    </source>
</evidence>
<organism evidence="13 14">
    <name type="scientific">Saponaria officinalis</name>
    <name type="common">Common soapwort</name>
    <name type="synonym">Lychnis saponaria</name>
    <dbReference type="NCBI Taxonomy" id="3572"/>
    <lineage>
        <taxon>Eukaryota</taxon>
        <taxon>Viridiplantae</taxon>
        <taxon>Streptophyta</taxon>
        <taxon>Embryophyta</taxon>
        <taxon>Tracheophyta</taxon>
        <taxon>Spermatophyta</taxon>
        <taxon>Magnoliopsida</taxon>
        <taxon>eudicotyledons</taxon>
        <taxon>Gunneridae</taxon>
        <taxon>Pentapetalae</taxon>
        <taxon>Caryophyllales</taxon>
        <taxon>Caryophyllaceae</taxon>
        <taxon>Caryophylleae</taxon>
        <taxon>Saponaria</taxon>
    </lineage>
</organism>
<evidence type="ECO:0000313" key="14">
    <source>
        <dbReference type="Proteomes" id="UP001443914"/>
    </source>
</evidence>
<protein>
    <recommendedName>
        <fullName evidence="10">Large ribosomal subunit protein bL34c</fullName>
    </recommendedName>
    <alternativeName>
        <fullName evidence="12">50S ribosomal protein L34, chloroplastic</fullName>
    </alternativeName>
    <alternativeName>
        <fullName evidence="11">CL34</fullName>
    </alternativeName>
</protein>
<dbReference type="AlphaFoldDB" id="A0AAW1H453"/>
<gene>
    <name evidence="13" type="ORF">RND81_12G005000</name>
</gene>
<keyword evidence="4" id="KW-0934">Plastid</keyword>
<comment type="similarity">
    <text evidence="2">Belongs to the bacterial ribosomal protein bL34 family.</text>
</comment>
<comment type="caution">
    <text evidence="13">The sequence shown here is derived from an EMBL/GenBank/DDBJ whole genome shotgun (WGS) entry which is preliminary data.</text>
</comment>
<keyword evidence="9" id="KW-0687">Ribonucleoprotein</keyword>
<evidence type="ECO:0000313" key="13">
    <source>
        <dbReference type="EMBL" id="KAK9671076.1"/>
    </source>
</evidence>
<evidence type="ECO:0000256" key="10">
    <source>
        <dbReference type="ARBA" id="ARBA00072529"/>
    </source>
</evidence>
<dbReference type="FunFam" id="1.10.287.3980:FF:000002">
    <property type="entry name" value="50S ribosomal protein L34"/>
    <property type="match status" value="1"/>
</dbReference>
<sequence>MATMGITPWLTTSTCIRRTPALASLILVTAFRKPTKFCVSFNKINSGLLNSSFLSTSLSSSFSGMSLNLDLATNVGTGTRRCNRLVVRAGKAALCQTKRSRSRKSLARTHGFRIRMRTTGGRALLKRRRAKGRKILCTKTNPSSGKGS</sequence>
<dbReference type="GO" id="GO:0019843">
    <property type="term" value="F:rRNA binding"/>
    <property type="evidence" value="ECO:0007669"/>
    <property type="project" value="UniProtKB-KW"/>
</dbReference>
<accession>A0AAW1H453</accession>
<evidence type="ECO:0000256" key="1">
    <source>
        <dbReference type="ARBA" id="ARBA00004229"/>
    </source>
</evidence>
<dbReference type="EMBL" id="JBDFQZ010000012">
    <property type="protein sequence ID" value="KAK9671076.1"/>
    <property type="molecule type" value="Genomic_DNA"/>
</dbReference>
<dbReference type="GO" id="GO:0003735">
    <property type="term" value="F:structural constituent of ribosome"/>
    <property type="evidence" value="ECO:0007669"/>
    <property type="project" value="InterPro"/>
</dbReference>
<evidence type="ECO:0000256" key="8">
    <source>
        <dbReference type="ARBA" id="ARBA00022980"/>
    </source>
</evidence>
<dbReference type="GO" id="GO:0005762">
    <property type="term" value="C:mitochondrial large ribosomal subunit"/>
    <property type="evidence" value="ECO:0007669"/>
    <property type="project" value="TreeGrafter"/>
</dbReference>
<evidence type="ECO:0000256" key="2">
    <source>
        <dbReference type="ARBA" id="ARBA00010111"/>
    </source>
</evidence>
<dbReference type="GO" id="GO:0006412">
    <property type="term" value="P:translation"/>
    <property type="evidence" value="ECO:0007669"/>
    <property type="project" value="InterPro"/>
</dbReference>
<dbReference type="Proteomes" id="UP001443914">
    <property type="component" value="Unassembled WGS sequence"/>
</dbReference>
<comment type="subcellular location">
    <subcellularLocation>
        <location evidence="1">Plastid</location>
        <location evidence="1">Chloroplast</location>
    </subcellularLocation>
</comment>
<evidence type="ECO:0000256" key="12">
    <source>
        <dbReference type="ARBA" id="ARBA00083387"/>
    </source>
</evidence>
<proteinExistence type="inferred from homology"/>
<dbReference type="HAMAP" id="MF_00391">
    <property type="entry name" value="Ribosomal_bL34"/>
    <property type="match status" value="1"/>
</dbReference>
<dbReference type="NCBIfam" id="TIGR01030">
    <property type="entry name" value="rpmH_bact"/>
    <property type="match status" value="1"/>
</dbReference>
<keyword evidence="7" id="KW-0809">Transit peptide</keyword>
<keyword evidence="6" id="KW-0694">RNA-binding</keyword>
<dbReference type="Pfam" id="PF00468">
    <property type="entry name" value="Ribosomal_L34"/>
    <property type="match status" value="1"/>
</dbReference>
<evidence type="ECO:0000256" key="4">
    <source>
        <dbReference type="ARBA" id="ARBA00022640"/>
    </source>
</evidence>
<evidence type="ECO:0000256" key="5">
    <source>
        <dbReference type="ARBA" id="ARBA00022730"/>
    </source>
</evidence>
<evidence type="ECO:0000256" key="6">
    <source>
        <dbReference type="ARBA" id="ARBA00022884"/>
    </source>
</evidence>
<name>A0AAW1H453_SAPOF</name>
<dbReference type="Gene3D" id="1.10.287.3980">
    <property type="match status" value="1"/>
</dbReference>